<dbReference type="InterPro" id="IPR048365">
    <property type="entry name" value="TNP-like_RNaseH_N"/>
</dbReference>
<dbReference type="SUPFAM" id="SSF57716">
    <property type="entry name" value="Glucocorticoid receptor-like (DNA-binding domain)"/>
    <property type="match status" value="1"/>
</dbReference>
<keyword evidence="3" id="KW-0862">Zinc</keyword>
<evidence type="ECO:0000256" key="6">
    <source>
        <dbReference type="SAM" id="MobiDB-lite"/>
    </source>
</evidence>
<evidence type="ECO:0000256" key="2">
    <source>
        <dbReference type="ARBA" id="ARBA00022771"/>
    </source>
</evidence>
<dbReference type="GO" id="GO:0003677">
    <property type="term" value="F:DNA binding"/>
    <property type="evidence" value="ECO:0007669"/>
    <property type="project" value="UniProtKB-UniRule"/>
</dbReference>
<feature type="region of interest" description="Disordered" evidence="6">
    <location>
        <begin position="104"/>
        <end position="157"/>
    </location>
</feature>
<feature type="compositionally biased region" description="Basic and acidic residues" evidence="6">
    <location>
        <begin position="139"/>
        <end position="157"/>
    </location>
</feature>
<evidence type="ECO:0000313" key="8">
    <source>
        <dbReference type="EMBL" id="KOB71413.1"/>
    </source>
</evidence>
<feature type="domain" description="THAP-type" evidence="7">
    <location>
        <begin position="1"/>
        <end position="68"/>
    </location>
</feature>
<protein>
    <recommendedName>
        <fullName evidence="7">THAP-type domain-containing protein</fullName>
    </recommendedName>
</protein>
<evidence type="ECO:0000256" key="3">
    <source>
        <dbReference type="ARBA" id="ARBA00022833"/>
    </source>
</evidence>
<dbReference type="GO" id="GO:0008270">
    <property type="term" value="F:zinc ion binding"/>
    <property type="evidence" value="ECO:0007669"/>
    <property type="project" value="UniProtKB-KW"/>
</dbReference>
<feature type="compositionally biased region" description="Polar residues" evidence="6">
    <location>
        <begin position="109"/>
        <end position="124"/>
    </location>
</feature>
<dbReference type="Proteomes" id="UP000037510">
    <property type="component" value="Unassembled WGS sequence"/>
</dbReference>
<gene>
    <name evidence="8" type="ORF">OBRU01_11676</name>
</gene>
<evidence type="ECO:0000256" key="4">
    <source>
        <dbReference type="ARBA" id="ARBA00023125"/>
    </source>
</evidence>
<organism evidence="8 9">
    <name type="scientific">Operophtera brumata</name>
    <name type="common">Winter moth</name>
    <name type="synonym">Phalaena brumata</name>
    <dbReference type="NCBI Taxonomy" id="104452"/>
    <lineage>
        <taxon>Eukaryota</taxon>
        <taxon>Metazoa</taxon>
        <taxon>Ecdysozoa</taxon>
        <taxon>Arthropoda</taxon>
        <taxon>Hexapoda</taxon>
        <taxon>Insecta</taxon>
        <taxon>Pterygota</taxon>
        <taxon>Neoptera</taxon>
        <taxon>Endopterygota</taxon>
        <taxon>Lepidoptera</taxon>
        <taxon>Glossata</taxon>
        <taxon>Ditrysia</taxon>
        <taxon>Geometroidea</taxon>
        <taxon>Geometridae</taxon>
        <taxon>Larentiinae</taxon>
        <taxon>Operophtera</taxon>
    </lineage>
</organism>
<dbReference type="InterPro" id="IPR006612">
    <property type="entry name" value="THAP_Znf"/>
</dbReference>
<dbReference type="Pfam" id="PF21787">
    <property type="entry name" value="TNP-like_RNaseH_N"/>
    <property type="match status" value="1"/>
</dbReference>
<evidence type="ECO:0000259" key="7">
    <source>
        <dbReference type="PROSITE" id="PS50950"/>
    </source>
</evidence>
<evidence type="ECO:0000256" key="1">
    <source>
        <dbReference type="ARBA" id="ARBA00022723"/>
    </source>
</evidence>
<accession>A0A0L7L7F5</accession>
<comment type="caution">
    <text evidence="8">The sequence shown here is derived from an EMBL/GenBank/DDBJ whole genome shotgun (WGS) entry which is preliminary data.</text>
</comment>
<reference evidence="8 9" key="1">
    <citation type="journal article" date="2015" name="Genome Biol. Evol.">
        <title>The genome of winter moth (Operophtera brumata) provides a genomic perspective on sexual dimorphism and phenology.</title>
        <authorList>
            <person name="Derks M.F."/>
            <person name="Smit S."/>
            <person name="Salis L."/>
            <person name="Schijlen E."/>
            <person name="Bossers A."/>
            <person name="Mateman C."/>
            <person name="Pijl A.S."/>
            <person name="de Ridder D."/>
            <person name="Groenen M.A."/>
            <person name="Visser M.E."/>
            <person name="Megens H.J."/>
        </authorList>
    </citation>
    <scope>NUCLEOTIDE SEQUENCE [LARGE SCALE GENOMIC DNA]</scope>
    <source>
        <strain evidence="8">WM2013NL</strain>
        <tissue evidence="8">Head and thorax</tissue>
    </source>
</reference>
<keyword evidence="9" id="KW-1185">Reference proteome</keyword>
<dbReference type="EMBL" id="JTDY01002444">
    <property type="protein sequence ID" value="KOB71413.1"/>
    <property type="molecule type" value="Genomic_DNA"/>
</dbReference>
<sequence length="359" mass="41696">MSSLRRAPRAVPCTGLIQRKKWLELINRPDLINPQTKPTSHIVCSLHFDKSMLKIIPRLKPDALPTKLLPNQPIYANTNEGCKDVSTQTEESFINVLSGVTEFPKTKSSEQTTSGYAQNDTTQKPLALPTARPRKRKLHGELEDSEEKRRKLQNDLHKIKEVNSKEPECYKRFSLKCEDEVSKRFVKLLEWQSKLKSKSKGKRYDLETKLFALNLHFSNPQTYRCLQTFIHLPSESVLQRFNMVVPPKFEDRILNFLSSKLKSMPDNAKYCTLCIDEMDLQKQLHYDTRRDEMIGHHNINGNITKEIASHGYVVMLRGVVVDWKQPIAYSFSASPKHYKELESWLDKIMIQILINMQKK</sequence>
<dbReference type="PROSITE" id="PS50950">
    <property type="entry name" value="ZF_THAP"/>
    <property type="match status" value="1"/>
</dbReference>
<keyword evidence="1" id="KW-0479">Metal-binding</keyword>
<proteinExistence type="predicted"/>
<evidence type="ECO:0000313" key="9">
    <source>
        <dbReference type="Proteomes" id="UP000037510"/>
    </source>
</evidence>
<dbReference type="AlphaFoldDB" id="A0A0L7L7F5"/>
<dbReference type="SMART" id="SM00980">
    <property type="entry name" value="THAP"/>
    <property type="match status" value="1"/>
</dbReference>
<dbReference type="Pfam" id="PF05485">
    <property type="entry name" value="THAP"/>
    <property type="match status" value="1"/>
</dbReference>
<keyword evidence="4 5" id="KW-0238">DNA-binding</keyword>
<dbReference type="STRING" id="104452.A0A0L7L7F5"/>
<dbReference type="InterPro" id="IPR021896">
    <property type="entry name" value="THAP9-like_HTH"/>
</dbReference>
<keyword evidence="2 5" id="KW-0863">Zinc-finger</keyword>
<name>A0A0L7L7F5_OPEBR</name>
<dbReference type="Pfam" id="PF12017">
    <property type="entry name" value="Tnp_P_element"/>
    <property type="match status" value="1"/>
</dbReference>
<evidence type="ECO:0000256" key="5">
    <source>
        <dbReference type="PROSITE-ProRule" id="PRU00309"/>
    </source>
</evidence>